<evidence type="ECO:0000259" key="1">
    <source>
        <dbReference type="Pfam" id="PF13649"/>
    </source>
</evidence>
<evidence type="ECO:0000313" key="3">
    <source>
        <dbReference type="Proteomes" id="UP001501414"/>
    </source>
</evidence>
<keyword evidence="2" id="KW-0489">Methyltransferase</keyword>
<dbReference type="RefSeq" id="WP_344021868.1">
    <property type="nucleotide sequence ID" value="NZ_BAAAJK010000008.1"/>
</dbReference>
<feature type="domain" description="Methyltransferase" evidence="1">
    <location>
        <begin position="43"/>
        <end position="133"/>
    </location>
</feature>
<keyword evidence="2" id="KW-0808">Transferase</keyword>
<protein>
    <submittedName>
        <fullName evidence="2">Class I SAM-dependent methyltransferase</fullName>
    </submittedName>
</protein>
<keyword evidence="3" id="KW-1185">Reference proteome</keyword>
<dbReference type="EMBL" id="BAAAJK010000008">
    <property type="protein sequence ID" value="GAA1388391.1"/>
    <property type="molecule type" value="Genomic_DNA"/>
</dbReference>
<dbReference type="GO" id="GO:0008168">
    <property type="term" value="F:methyltransferase activity"/>
    <property type="evidence" value="ECO:0007669"/>
    <property type="project" value="UniProtKB-KW"/>
</dbReference>
<dbReference type="SUPFAM" id="SSF53335">
    <property type="entry name" value="S-adenosyl-L-methionine-dependent methyltransferases"/>
    <property type="match status" value="1"/>
</dbReference>
<dbReference type="Pfam" id="PF13649">
    <property type="entry name" value="Methyltransf_25"/>
    <property type="match status" value="1"/>
</dbReference>
<name>A0ABN1XS83_9PSEU</name>
<dbReference type="InterPro" id="IPR029063">
    <property type="entry name" value="SAM-dependent_MTases_sf"/>
</dbReference>
<evidence type="ECO:0000313" key="2">
    <source>
        <dbReference type="EMBL" id="GAA1388391.1"/>
    </source>
</evidence>
<organism evidence="2 3">
    <name type="scientific">Pseudonocardia kongjuensis</name>
    <dbReference type="NCBI Taxonomy" id="102227"/>
    <lineage>
        <taxon>Bacteria</taxon>
        <taxon>Bacillati</taxon>
        <taxon>Actinomycetota</taxon>
        <taxon>Actinomycetes</taxon>
        <taxon>Pseudonocardiales</taxon>
        <taxon>Pseudonocardiaceae</taxon>
        <taxon>Pseudonocardia</taxon>
    </lineage>
</organism>
<dbReference type="InterPro" id="IPR041698">
    <property type="entry name" value="Methyltransf_25"/>
</dbReference>
<dbReference type="Gene3D" id="2.20.130.10">
    <property type="entry name" value="CAC2371-like domains"/>
    <property type="match status" value="1"/>
</dbReference>
<comment type="caution">
    <text evidence="2">The sequence shown here is derived from an EMBL/GenBank/DDBJ whole genome shotgun (WGS) entry which is preliminary data.</text>
</comment>
<gene>
    <name evidence="2" type="ORF">GCM10009613_25620</name>
</gene>
<dbReference type="Proteomes" id="UP001501414">
    <property type="component" value="Unassembled WGS sequence"/>
</dbReference>
<dbReference type="GO" id="GO:0032259">
    <property type="term" value="P:methylation"/>
    <property type="evidence" value="ECO:0007669"/>
    <property type="project" value="UniProtKB-KW"/>
</dbReference>
<proteinExistence type="predicted"/>
<sequence length="240" mass="25834">MYDGEFAEIYDLVHAGRGKDYAREATSVAALVRERCPQADSLLDVACGTGAHLQEFALKFTHVAGLELIADMASIATRRVPDAQIAVGDMRDFALGRRFAAITCMFSSIGHLADQDELDAAFACFAAHTEPGGVCVVEPWWFPEAFLDGYVSADVVRSGDRSIARVSHSVEKEGVAVMDVHYVLADPAGGVRHLAEQHHITLHPREAYEAAAESAGYRVRYLEGGPSGRGLFVATLPAVS</sequence>
<reference evidence="2 3" key="1">
    <citation type="journal article" date="2019" name="Int. J. Syst. Evol. Microbiol.">
        <title>The Global Catalogue of Microorganisms (GCM) 10K type strain sequencing project: providing services to taxonomists for standard genome sequencing and annotation.</title>
        <authorList>
            <consortium name="The Broad Institute Genomics Platform"/>
            <consortium name="The Broad Institute Genome Sequencing Center for Infectious Disease"/>
            <person name="Wu L."/>
            <person name="Ma J."/>
        </authorList>
    </citation>
    <scope>NUCLEOTIDE SEQUENCE [LARGE SCALE GENOMIC DNA]</scope>
    <source>
        <strain evidence="2 3">JCM 11896</strain>
    </source>
</reference>
<dbReference type="CDD" id="cd02440">
    <property type="entry name" value="AdoMet_MTases"/>
    <property type="match status" value="1"/>
</dbReference>
<dbReference type="Gene3D" id="3.40.50.150">
    <property type="entry name" value="Vaccinia Virus protein VP39"/>
    <property type="match status" value="1"/>
</dbReference>
<accession>A0ABN1XS83</accession>